<sequence length="164" mass="18333">MLNPSTFIVANVLIFQLAWFSAALIPEYAFSILAALLLLHFLLSPQRIADAKLLPLALVGFTLDNLLIEFGWLVVNTESRWWLLLLWCHFVLSCNHSLAFVLNMPRLMVGLLGAAGGVLSYYGALQFGVMSSPLALSEFVLIWAVWWAVLFTGISYWLNRQGTS</sequence>
<dbReference type="EMBL" id="JBHRSD010000011">
    <property type="protein sequence ID" value="MFC3032055.1"/>
    <property type="molecule type" value="Genomic_DNA"/>
</dbReference>
<dbReference type="InterPro" id="IPR021306">
    <property type="entry name" value="DUF2878"/>
</dbReference>
<evidence type="ECO:0000313" key="3">
    <source>
        <dbReference type="Proteomes" id="UP001595453"/>
    </source>
</evidence>
<keyword evidence="1" id="KW-1133">Transmembrane helix</keyword>
<keyword evidence="3" id="KW-1185">Reference proteome</keyword>
<evidence type="ECO:0000256" key="1">
    <source>
        <dbReference type="SAM" id="Phobius"/>
    </source>
</evidence>
<feature type="transmembrane region" description="Helical" evidence="1">
    <location>
        <begin position="140"/>
        <end position="158"/>
    </location>
</feature>
<keyword evidence="1" id="KW-0472">Membrane</keyword>
<reference evidence="3" key="1">
    <citation type="journal article" date="2019" name="Int. J. Syst. Evol. Microbiol.">
        <title>The Global Catalogue of Microorganisms (GCM) 10K type strain sequencing project: providing services to taxonomists for standard genome sequencing and annotation.</title>
        <authorList>
            <consortium name="The Broad Institute Genomics Platform"/>
            <consortium name="The Broad Institute Genome Sequencing Center for Infectious Disease"/>
            <person name="Wu L."/>
            <person name="Ma J."/>
        </authorList>
    </citation>
    <scope>NUCLEOTIDE SEQUENCE [LARGE SCALE GENOMIC DNA]</scope>
    <source>
        <strain evidence="3">KCTC 42730</strain>
    </source>
</reference>
<feature type="transmembrane region" description="Helical" evidence="1">
    <location>
        <begin position="81"/>
        <end position="102"/>
    </location>
</feature>
<accession>A0ABV7CHD2</accession>
<dbReference type="Pfam" id="PF11086">
    <property type="entry name" value="DUF2878"/>
    <property type="match status" value="1"/>
</dbReference>
<name>A0ABV7CHD2_9GAMM</name>
<gene>
    <name evidence="2" type="ORF">ACFOEE_05950</name>
</gene>
<feature type="transmembrane region" description="Helical" evidence="1">
    <location>
        <begin position="109"/>
        <end position="128"/>
    </location>
</feature>
<comment type="caution">
    <text evidence="2">The sequence shown here is derived from an EMBL/GenBank/DDBJ whole genome shotgun (WGS) entry which is preliminary data.</text>
</comment>
<dbReference type="RefSeq" id="WP_377121919.1">
    <property type="nucleotide sequence ID" value="NZ_JBHRSD010000011.1"/>
</dbReference>
<organism evidence="2 3">
    <name type="scientific">Pseudoalteromonas fenneropenaei</name>
    <dbReference type="NCBI Taxonomy" id="1737459"/>
    <lineage>
        <taxon>Bacteria</taxon>
        <taxon>Pseudomonadati</taxon>
        <taxon>Pseudomonadota</taxon>
        <taxon>Gammaproteobacteria</taxon>
        <taxon>Alteromonadales</taxon>
        <taxon>Pseudoalteromonadaceae</taxon>
        <taxon>Pseudoalteromonas</taxon>
    </lineage>
</organism>
<evidence type="ECO:0000313" key="2">
    <source>
        <dbReference type="EMBL" id="MFC3032055.1"/>
    </source>
</evidence>
<keyword evidence="1" id="KW-0812">Transmembrane</keyword>
<proteinExistence type="predicted"/>
<feature type="transmembrane region" description="Helical" evidence="1">
    <location>
        <begin position="53"/>
        <end position="75"/>
    </location>
</feature>
<feature type="transmembrane region" description="Helical" evidence="1">
    <location>
        <begin position="12"/>
        <end position="41"/>
    </location>
</feature>
<dbReference type="Proteomes" id="UP001595453">
    <property type="component" value="Unassembled WGS sequence"/>
</dbReference>
<protein>
    <submittedName>
        <fullName evidence="2">DUF2878 domain-containing protein</fullName>
    </submittedName>
</protein>